<organism evidence="1 2">
    <name type="scientific">Candidatus Daviesbacteria bacterium RIFCSPHIGHO2_12_FULL_37_16</name>
    <dbReference type="NCBI Taxonomy" id="1797778"/>
    <lineage>
        <taxon>Bacteria</taxon>
        <taxon>Candidatus Daviesiibacteriota</taxon>
    </lineage>
</organism>
<reference evidence="1 2" key="1">
    <citation type="journal article" date="2016" name="Nat. Commun.">
        <title>Thousands of microbial genomes shed light on interconnected biogeochemical processes in an aquifer system.</title>
        <authorList>
            <person name="Anantharaman K."/>
            <person name="Brown C.T."/>
            <person name="Hug L.A."/>
            <person name="Sharon I."/>
            <person name="Castelle C.J."/>
            <person name="Probst A.J."/>
            <person name="Thomas B.C."/>
            <person name="Singh A."/>
            <person name="Wilkins M.J."/>
            <person name="Karaoz U."/>
            <person name="Brodie E.L."/>
            <person name="Williams K.H."/>
            <person name="Hubbard S.S."/>
            <person name="Banfield J.F."/>
        </authorList>
    </citation>
    <scope>NUCLEOTIDE SEQUENCE [LARGE SCALE GENOMIC DNA]</scope>
</reference>
<name>A0A1F5K340_9BACT</name>
<comment type="caution">
    <text evidence="1">The sequence shown here is derived from an EMBL/GenBank/DDBJ whole genome shotgun (WGS) entry which is preliminary data.</text>
</comment>
<sequence length="105" mass="11864">MVNVYGKVYTSVGSNAANVGNANPDNGLNVNDWNRGNGNDNIRVVRLIVSGKKFRVSFAWWTLSSRQASYLFPVSKLEVLDIFYQLDSENLCLTLKVFLEDLIWC</sequence>
<proteinExistence type="predicted"/>
<gene>
    <name evidence="1" type="ORF">A3E66_00010</name>
</gene>
<dbReference type="EMBL" id="MFDF01000017">
    <property type="protein sequence ID" value="OGE35225.1"/>
    <property type="molecule type" value="Genomic_DNA"/>
</dbReference>
<dbReference type="AlphaFoldDB" id="A0A1F5K340"/>
<protein>
    <submittedName>
        <fullName evidence="1">Uncharacterized protein</fullName>
    </submittedName>
</protein>
<evidence type="ECO:0000313" key="1">
    <source>
        <dbReference type="EMBL" id="OGE35225.1"/>
    </source>
</evidence>
<accession>A0A1F5K340</accession>
<dbReference type="Proteomes" id="UP000179051">
    <property type="component" value="Unassembled WGS sequence"/>
</dbReference>
<evidence type="ECO:0000313" key="2">
    <source>
        <dbReference type="Proteomes" id="UP000179051"/>
    </source>
</evidence>